<dbReference type="GO" id="GO:0016705">
    <property type="term" value="F:oxidoreductase activity, acting on paired donors, with incorporation or reduction of molecular oxygen"/>
    <property type="evidence" value="ECO:0007669"/>
    <property type="project" value="InterPro"/>
</dbReference>
<evidence type="ECO:0000259" key="9">
    <source>
        <dbReference type="Pfam" id="PF24883"/>
    </source>
</evidence>
<dbReference type="InterPro" id="IPR027417">
    <property type="entry name" value="P-loop_NTPase"/>
</dbReference>
<dbReference type="PANTHER" id="PTHR10039:SF5">
    <property type="entry name" value="NACHT DOMAIN-CONTAINING PROTEIN"/>
    <property type="match status" value="1"/>
</dbReference>
<reference evidence="11" key="1">
    <citation type="journal article" date="2015" name="Genome Announc.">
        <title>Draft whole-genome sequence of the biocontrol agent Trichoderma harzianum T6776.</title>
        <authorList>
            <person name="Baroncelli R."/>
            <person name="Piaggeschi G."/>
            <person name="Fiorini L."/>
            <person name="Bertolini E."/>
            <person name="Zapparata A."/>
            <person name="Pe M.E."/>
            <person name="Sarrocco S."/>
            <person name="Vannacci G."/>
        </authorList>
    </citation>
    <scope>NUCLEOTIDE SEQUENCE [LARGE SCALE GENOMIC DNA]</scope>
    <source>
        <strain evidence="11">T6776</strain>
    </source>
</reference>
<evidence type="ECO:0000256" key="1">
    <source>
        <dbReference type="ARBA" id="ARBA00001971"/>
    </source>
</evidence>
<dbReference type="InterPro" id="IPR036770">
    <property type="entry name" value="Ankyrin_rpt-contain_sf"/>
</dbReference>
<dbReference type="GO" id="GO:0005506">
    <property type="term" value="F:iron ion binding"/>
    <property type="evidence" value="ECO:0007669"/>
    <property type="project" value="InterPro"/>
</dbReference>
<dbReference type="SUPFAM" id="SSF48264">
    <property type="entry name" value="Cytochrome P450"/>
    <property type="match status" value="1"/>
</dbReference>
<comment type="cofactor">
    <cofactor evidence="1 7">
        <name>heme</name>
        <dbReference type="ChEBI" id="CHEBI:30413"/>
    </cofactor>
</comment>
<dbReference type="SUPFAM" id="SSF52540">
    <property type="entry name" value="P-loop containing nucleoside triphosphate hydrolases"/>
    <property type="match status" value="1"/>
</dbReference>
<dbReference type="Gene3D" id="1.25.40.20">
    <property type="entry name" value="Ankyrin repeat-containing domain"/>
    <property type="match status" value="1"/>
</dbReference>
<comment type="caution">
    <text evidence="10">The sequence shown here is derived from an EMBL/GenBank/DDBJ whole genome shotgun (WGS) entry which is preliminary data.</text>
</comment>
<keyword evidence="5 7" id="KW-0408">Iron</keyword>
<evidence type="ECO:0000313" key="10">
    <source>
        <dbReference type="EMBL" id="KKO99811.1"/>
    </source>
</evidence>
<dbReference type="Pfam" id="PF00067">
    <property type="entry name" value="p450"/>
    <property type="match status" value="1"/>
</dbReference>
<dbReference type="PANTHER" id="PTHR10039">
    <property type="entry name" value="AMELOGENIN"/>
    <property type="match status" value="1"/>
</dbReference>
<dbReference type="OMA" id="QINANHS"/>
<feature type="binding site" description="axial binding residue" evidence="7">
    <location>
        <position position="408"/>
    </location>
    <ligand>
        <name>heme</name>
        <dbReference type="ChEBI" id="CHEBI:30413"/>
    </ligand>
    <ligandPart>
        <name>Fe</name>
        <dbReference type="ChEBI" id="CHEBI:18248"/>
    </ligandPart>
</feature>
<accession>A0A0F9ZHQ6</accession>
<evidence type="ECO:0000256" key="4">
    <source>
        <dbReference type="ARBA" id="ARBA00022737"/>
    </source>
</evidence>
<dbReference type="Proteomes" id="UP000034112">
    <property type="component" value="Unassembled WGS sequence"/>
</dbReference>
<dbReference type="SUPFAM" id="SSF48403">
    <property type="entry name" value="Ankyrin repeat"/>
    <property type="match status" value="1"/>
</dbReference>
<feature type="region of interest" description="Disordered" evidence="8">
    <location>
        <begin position="1805"/>
        <end position="1829"/>
    </location>
</feature>
<protein>
    <recommendedName>
        <fullName evidence="9">Nephrocystin 3-like N-terminal domain-containing protein</fullName>
    </recommendedName>
</protein>
<evidence type="ECO:0000313" key="11">
    <source>
        <dbReference type="Proteomes" id="UP000034112"/>
    </source>
</evidence>
<dbReference type="Pfam" id="PF24883">
    <property type="entry name" value="NPHP3_N"/>
    <property type="match status" value="1"/>
</dbReference>
<keyword evidence="7" id="KW-0349">Heme</keyword>
<name>A0A0F9ZHQ6_TRIHA</name>
<dbReference type="InterPro" id="IPR001128">
    <property type="entry name" value="Cyt_P450"/>
</dbReference>
<dbReference type="InterPro" id="IPR036396">
    <property type="entry name" value="Cyt_P450_sf"/>
</dbReference>
<feature type="domain" description="Nephrocystin 3-like N-terminal" evidence="9">
    <location>
        <begin position="908"/>
        <end position="1035"/>
    </location>
</feature>
<dbReference type="GO" id="GO:0020037">
    <property type="term" value="F:heme binding"/>
    <property type="evidence" value="ECO:0007669"/>
    <property type="project" value="InterPro"/>
</dbReference>
<dbReference type="OrthoDB" id="1658288at2759"/>
<proteinExistence type="inferred from homology"/>
<dbReference type="InterPro" id="IPR002403">
    <property type="entry name" value="Cyt_P450_E_grp-IV"/>
</dbReference>
<dbReference type="GO" id="GO:0004497">
    <property type="term" value="F:monooxygenase activity"/>
    <property type="evidence" value="ECO:0007669"/>
    <property type="project" value="UniProtKB-KW"/>
</dbReference>
<organism evidence="10 11">
    <name type="scientific">Trichoderma harzianum</name>
    <name type="common">Hypocrea lixii</name>
    <dbReference type="NCBI Taxonomy" id="5544"/>
    <lineage>
        <taxon>Eukaryota</taxon>
        <taxon>Fungi</taxon>
        <taxon>Dikarya</taxon>
        <taxon>Ascomycota</taxon>
        <taxon>Pezizomycotina</taxon>
        <taxon>Sordariomycetes</taxon>
        <taxon>Hypocreomycetidae</taxon>
        <taxon>Hypocreales</taxon>
        <taxon>Hypocreaceae</taxon>
        <taxon>Trichoderma</taxon>
    </lineage>
</organism>
<dbReference type="InterPro" id="IPR056884">
    <property type="entry name" value="NPHP3-like_N"/>
</dbReference>
<gene>
    <name evidence="10" type="ORF">THAR02_08087</name>
</gene>
<evidence type="ECO:0000256" key="6">
    <source>
        <dbReference type="ARBA" id="ARBA00023033"/>
    </source>
</evidence>
<dbReference type="EMBL" id="JOKZ01000297">
    <property type="protein sequence ID" value="KKO99811.1"/>
    <property type="molecule type" value="Genomic_DNA"/>
</dbReference>
<evidence type="ECO:0000256" key="8">
    <source>
        <dbReference type="SAM" id="MobiDB-lite"/>
    </source>
</evidence>
<keyword evidence="6" id="KW-0560">Oxidoreductase</keyword>
<sequence length="1829" mass="207046">MAPYILAIGVFLFILYTIFSRQKLPINIPRIPIWITIYDTYYGTSRVNFYNRYMFRDEASFAKGGSYMKVPWGVLGQLFGQNVIDSTGHIWKQQRNILLPAIKRQFNIAYMKQKSSELRAILWQDREMQDKECTIGINIEDHVQHWALSICCKYFMGINLESVPDIDNRLTRVLTARKKRFMGGITMLFPTLQRFPWLFPSDRRAFRLVKEFEEIVVEIGKLGPDSESDTDDNTIKGRLNSARRDGDISEFQYRSNMKQLLLAGFEDIESVLLSALVIIAKNPVIQSTLHAELASLVPTTYSLEDLDRLPVLLSVILETFRLYPPFPSLTNRYTTQDTLLGDNINLPAGTWVGWNAYAVQTDARIWGSDALKFRPSRWGEDIDSINAMFRVQQAKAVFIPFSTRSRTCLGVSFTLMQLKIVLYELLSELEWGICNDGAPTLRQAHVLLVKEMSSVESKVYRLRGIPEHLDRLGVALLLSRFIANGDQGDVSVASLALSCERWVSTRTKTATLSFKKLPDIVNRDPDAGEWSLRDPTWLAPLLLDNTFIGLSPLNDVPEHEHHYDCIIMSGLASHPMGSWQPHGKDKSFMWIRDALPHLVPKVNFILYGYDTKLAGSKSFQTVPDIALTFIHTLQQGGWAGPGSTKLIFFAHSLGGIVLKEAFRMLADSSVRDELILNRTRGAIFFWSSKSRLDVSDLQIMLRGQPNKDALVKEISSESPFIEVLEEQFSGISHLQKMKLLWAYETETTPTVIITDGKYKRSGPGTVFVSPLSATSQRCNFEPGSTIQINANHSDMVKFSPGSELIDRIAYKLQDMLNGATEEADEEASEPSLAMMAASHIESQPTQIIVNHVDPALDPDFWDIHCNYMLLFYNLRVLILFLAIIQAIHAPEHDSRLEQIDVAAGHSFSWAFERSSVGLTNWLQNDEKLFWISGKPASGKSTFMKYLHNNPLTTDYLRTWRRSANFVRATFFFHHRGTAIQKSLEGLYRGILSQVLKQVPQSILAIKSRLLQAYQATIRAKNLGSLSHDLEALVAFCKVIPNAEILGQLDKVLGCEMPLKAFRTIVIEPMLSTGATDSDEDLLHQVYPLRDTLLAVHNEKSADMPSGLSALENILYGIQKPWAKNKEFVLLIKEWLEVIDINMQLSNLSGLLMARRWNKSYMDKNTSIQLDGLIKQILSRFMVRKAQLNRIETASWGLEHLNHSISLVTNQQLIDLNLCIFIDALDEHDGPPEFISQFIRDISSVEGSRTRLKILFSSRPWQPFIDAFGHSPGIQIHEFTENDIRELCLHTIRPENPGSAELLQLIEEIVSRARGVFLWVKLVLNDLLDNATRLVASSTNTANLHAALMDVLDSLPTDLEQYYKTIIERIPRSYRWEAFCLLEAVSKSSRPIYLKEMSKILLCANIQHANDICTRIWEIDHRRNASIYTKENLRMHSGGLVEAIDADELQLLHQTLVEFIQLPEFKCIILGERYRIVKENGYTILSKYEAVRGASRSNDSIKIPVSDMFSSYAREAESTTGNSTYFSFTGVTWTGTIVNKAFPEYMTDVRYTTLEMALACELKLHLQDTLKHDKETRTVLIFLILLHMIERGIFDIDSATEFLQALVSQGLQIRASHFGLLLLMDRIHHMDPRTTPTVMAIDFFKRIMAVFFEPGANIEISTDIADLGCNSMYFHQAMLSHGQGATIQALHMSAELRLTEYLLDKGADPNGLTSNNLTPLDCLVKNTQWFARRHRFYAGTSVLVQHGGRLNICTRKEWKSAFGALDDTGTCPLDIPFPGWLEGAPGADIDESQTVAPALLDISVNTRPTKSRPSKVGKWLKNSLGSRKGK</sequence>
<evidence type="ECO:0000256" key="2">
    <source>
        <dbReference type="ARBA" id="ARBA00010617"/>
    </source>
</evidence>
<evidence type="ECO:0000256" key="3">
    <source>
        <dbReference type="ARBA" id="ARBA00022723"/>
    </source>
</evidence>
<keyword evidence="4" id="KW-0677">Repeat</keyword>
<evidence type="ECO:0000256" key="7">
    <source>
        <dbReference type="PIRSR" id="PIRSR602403-1"/>
    </source>
</evidence>
<dbReference type="Gene3D" id="1.10.630.10">
    <property type="entry name" value="Cytochrome P450"/>
    <property type="match status" value="1"/>
</dbReference>
<keyword evidence="6" id="KW-0503">Monooxygenase</keyword>
<evidence type="ECO:0000256" key="5">
    <source>
        <dbReference type="ARBA" id="ARBA00023004"/>
    </source>
</evidence>
<comment type="similarity">
    <text evidence="2">Belongs to the cytochrome P450 family.</text>
</comment>
<dbReference type="PRINTS" id="PR00465">
    <property type="entry name" value="EP450IV"/>
</dbReference>
<keyword evidence="3 7" id="KW-0479">Metal-binding</keyword>